<comment type="caution">
    <text evidence="2">The sequence shown here is derived from an EMBL/GenBank/DDBJ whole genome shotgun (WGS) entry which is preliminary data.</text>
</comment>
<sequence>MPFTLAHPVAVLCFPRNRYFHFPALVLGAMSPDFIYFLYGQPVNCGHKIFGSEWQNLSLSLLFYGVYRFLLAKPLKQYLPKWLASAVPQPEAKNPLIWLLIFTYSAWLGMLSHIGLDHFTHHTGYFVQQFPILQQVYALPIYKWLQYGGGVLGLTAIVIYQWRMATKYPYLSTKNSKQKAGFWLFNLALTLASYGIWHNLQPLAWAKYANQIIRLIDCAVIALILQSLLWAGLNALPKRQRKRPLAR</sequence>
<evidence type="ECO:0000256" key="1">
    <source>
        <dbReference type="SAM" id="Phobius"/>
    </source>
</evidence>
<accession>A0A4Y9JRG0</accession>
<gene>
    <name evidence="2" type="ORF">E4T80_10620</name>
</gene>
<dbReference type="OrthoDB" id="8481923at2"/>
<dbReference type="InterPro" id="IPR025238">
    <property type="entry name" value="DUF4184"/>
</dbReference>
<dbReference type="AlphaFoldDB" id="A0A4Y9JRG0"/>
<feature type="transmembrane region" description="Helical" evidence="1">
    <location>
        <begin position="20"/>
        <end position="39"/>
    </location>
</feature>
<keyword evidence="1" id="KW-0812">Transmembrane</keyword>
<dbReference type="RefSeq" id="WP_135058228.1">
    <property type="nucleotide sequence ID" value="NZ_JADGLC010000026.1"/>
</dbReference>
<name>A0A4Y9JRG0_9PAST</name>
<feature type="transmembrane region" description="Helical" evidence="1">
    <location>
        <begin position="182"/>
        <end position="200"/>
    </location>
</feature>
<evidence type="ECO:0000313" key="3">
    <source>
        <dbReference type="Proteomes" id="UP000297396"/>
    </source>
</evidence>
<dbReference type="Pfam" id="PF13803">
    <property type="entry name" value="DUF4184"/>
    <property type="match status" value="1"/>
</dbReference>
<feature type="transmembrane region" description="Helical" evidence="1">
    <location>
        <begin position="59"/>
        <end position="75"/>
    </location>
</feature>
<feature type="transmembrane region" description="Helical" evidence="1">
    <location>
        <begin position="144"/>
        <end position="162"/>
    </location>
</feature>
<evidence type="ECO:0000313" key="2">
    <source>
        <dbReference type="EMBL" id="TFV08271.1"/>
    </source>
</evidence>
<proteinExistence type="predicted"/>
<feature type="transmembrane region" description="Helical" evidence="1">
    <location>
        <begin position="96"/>
        <end position="116"/>
    </location>
</feature>
<dbReference type="Proteomes" id="UP000297396">
    <property type="component" value="Unassembled WGS sequence"/>
</dbReference>
<keyword evidence="1" id="KW-1133">Transmembrane helix</keyword>
<reference evidence="2 3" key="1">
    <citation type="submission" date="2019-03" db="EMBL/GenBank/DDBJ databases">
        <title>Diversity of the mouse oral microbiome.</title>
        <authorList>
            <person name="Joseph S."/>
            <person name="Aduse-Opoku J."/>
            <person name="Curtis M."/>
            <person name="Wade W."/>
            <person name="Hashim A."/>
        </authorList>
    </citation>
    <scope>NUCLEOTIDE SEQUENCE [LARGE SCALE GENOMIC DNA]</scope>
    <source>
        <strain evidence="2 3">WT12</strain>
    </source>
</reference>
<dbReference type="EMBL" id="SPPA01000026">
    <property type="protein sequence ID" value="TFV08271.1"/>
    <property type="molecule type" value="Genomic_DNA"/>
</dbReference>
<feature type="transmembrane region" description="Helical" evidence="1">
    <location>
        <begin position="212"/>
        <end position="233"/>
    </location>
</feature>
<protein>
    <submittedName>
        <fullName evidence="2">DUF4184 family protein</fullName>
    </submittedName>
</protein>
<keyword evidence="1" id="KW-0472">Membrane</keyword>
<organism evidence="2 3">
    <name type="scientific">Muribacter muris</name>
    <dbReference type="NCBI Taxonomy" id="67855"/>
    <lineage>
        <taxon>Bacteria</taxon>
        <taxon>Pseudomonadati</taxon>
        <taxon>Pseudomonadota</taxon>
        <taxon>Gammaproteobacteria</taxon>
        <taxon>Pasteurellales</taxon>
        <taxon>Pasteurellaceae</taxon>
        <taxon>Muribacter</taxon>
    </lineage>
</organism>